<dbReference type="Gene3D" id="1.20.120.1630">
    <property type="match status" value="1"/>
</dbReference>
<comment type="caution">
    <text evidence="6">The sequence shown here is derived from an EMBL/GenBank/DDBJ whole genome shotgun (WGS) entry which is preliminary data.</text>
</comment>
<evidence type="ECO:0000313" key="7">
    <source>
        <dbReference type="Proteomes" id="UP000317778"/>
    </source>
</evidence>
<protein>
    <recommendedName>
        <fullName evidence="8">Isoprenylcysteine carboxylmethyltransferase family protein</fullName>
    </recommendedName>
</protein>
<evidence type="ECO:0000256" key="1">
    <source>
        <dbReference type="ARBA" id="ARBA00004127"/>
    </source>
</evidence>
<reference evidence="6 7" key="1">
    <citation type="submission" date="2017-06" db="EMBL/GenBank/DDBJ databases">
        <title>Novel microbial phyla capable of carbon fixation and sulfur reduction in deep-sea sediments.</title>
        <authorList>
            <person name="Huang J."/>
            <person name="Baker B."/>
            <person name="Wang Y."/>
        </authorList>
    </citation>
    <scope>NUCLEOTIDE SEQUENCE [LARGE SCALE GENOMIC DNA]</scope>
    <source>
        <strain evidence="6">B3_TA06</strain>
    </source>
</reference>
<evidence type="ECO:0000256" key="3">
    <source>
        <dbReference type="ARBA" id="ARBA00022989"/>
    </source>
</evidence>
<keyword evidence="2 5" id="KW-0812">Transmembrane</keyword>
<organism evidence="6 7">
    <name type="scientific">candidate division TA06 bacterium B3_TA06</name>
    <dbReference type="NCBI Taxonomy" id="2012487"/>
    <lineage>
        <taxon>Bacteria</taxon>
        <taxon>Bacteria division TA06</taxon>
    </lineage>
</organism>
<keyword evidence="4 5" id="KW-0472">Membrane</keyword>
<dbReference type="GO" id="GO:0012505">
    <property type="term" value="C:endomembrane system"/>
    <property type="evidence" value="ECO:0007669"/>
    <property type="project" value="UniProtKB-SubCell"/>
</dbReference>
<evidence type="ECO:0000313" key="6">
    <source>
        <dbReference type="EMBL" id="TKJ43343.1"/>
    </source>
</evidence>
<feature type="transmembrane region" description="Helical" evidence="5">
    <location>
        <begin position="50"/>
        <end position="73"/>
    </location>
</feature>
<accession>A0A532V809</accession>
<feature type="transmembrane region" description="Helical" evidence="5">
    <location>
        <begin position="6"/>
        <end position="29"/>
    </location>
</feature>
<dbReference type="Proteomes" id="UP000317778">
    <property type="component" value="Unassembled WGS sequence"/>
</dbReference>
<proteinExistence type="predicted"/>
<evidence type="ECO:0000256" key="5">
    <source>
        <dbReference type="SAM" id="Phobius"/>
    </source>
</evidence>
<feature type="transmembrane region" description="Helical" evidence="5">
    <location>
        <begin position="85"/>
        <end position="106"/>
    </location>
</feature>
<dbReference type="InterPro" id="IPR007318">
    <property type="entry name" value="Phopholipid_MeTrfase"/>
</dbReference>
<keyword evidence="3 5" id="KW-1133">Transmembrane helix</keyword>
<gene>
    <name evidence="6" type="ORF">CEE36_04745</name>
</gene>
<dbReference type="Pfam" id="PF04191">
    <property type="entry name" value="PEMT"/>
    <property type="match status" value="1"/>
</dbReference>
<dbReference type="AlphaFoldDB" id="A0A532V809"/>
<evidence type="ECO:0008006" key="8">
    <source>
        <dbReference type="Google" id="ProtNLM"/>
    </source>
</evidence>
<evidence type="ECO:0000256" key="4">
    <source>
        <dbReference type="ARBA" id="ARBA00023136"/>
    </source>
</evidence>
<sequence>MIYWMNGMIVWINFSVLVASTIIFTYFYLASVRTGELERKMGERAYRISTVNRIVSALFLALAVANYVIYIFYPLRIPELTRFPWPYLVSALAGGILAIPSIYLLGRGMIDAGKGSLIVSKDQKPYGGIYNSIRHPQAAGELICWFVLAFFFNSPFLAIYSVVWIPIIIWISLAEEKDLIIRYGDSYREYMELTGFFLPKWRGREV</sequence>
<feature type="transmembrane region" description="Helical" evidence="5">
    <location>
        <begin position="142"/>
        <end position="173"/>
    </location>
</feature>
<comment type="subcellular location">
    <subcellularLocation>
        <location evidence="1">Endomembrane system</location>
        <topology evidence="1">Multi-pass membrane protein</topology>
    </subcellularLocation>
</comment>
<evidence type="ECO:0000256" key="2">
    <source>
        <dbReference type="ARBA" id="ARBA00022692"/>
    </source>
</evidence>
<name>A0A532V809_UNCT6</name>
<dbReference type="EMBL" id="NJBO01000005">
    <property type="protein sequence ID" value="TKJ43343.1"/>
    <property type="molecule type" value="Genomic_DNA"/>
</dbReference>